<feature type="transmembrane region" description="Helical" evidence="10">
    <location>
        <begin position="491"/>
        <end position="518"/>
    </location>
</feature>
<keyword evidence="9 10" id="KW-0472">Membrane</keyword>
<feature type="transmembrane region" description="Helical" evidence="10">
    <location>
        <begin position="572"/>
        <end position="589"/>
    </location>
</feature>
<protein>
    <submittedName>
        <fullName evidence="12">Siderochrome-iron transporter MirB</fullName>
    </submittedName>
</protein>
<keyword evidence="5 10" id="KW-0812">Transmembrane</keyword>
<keyword evidence="4" id="KW-0410">Iron transport</keyword>
<reference evidence="12" key="1">
    <citation type="submission" date="2022-07" db="EMBL/GenBank/DDBJ databases">
        <title>Fungi with potential for degradation of polypropylene.</title>
        <authorList>
            <person name="Gostincar C."/>
        </authorList>
    </citation>
    <scope>NUCLEOTIDE SEQUENCE</scope>
    <source>
        <strain evidence="12">EXF-13308</strain>
    </source>
</reference>
<evidence type="ECO:0000313" key="13">
    <source>
        <dbReference type="Proteomes" id="UP001174694"/>
    </source>
</evidence>
<feature type="transmembrane region" description="Helical" evidence="10">
    <location>
        <begin position="457"/>
        <end position="484"/>
    </location>
</feature>
<dbReference type="Pfam" id="PF07690">
    <property type="entry name" value="MFS_1"/>
    <property type="match status" value="1"/>
</dbReference>
<keyword evidence="6 10" id="KW-1133">Transmembrane helix</keyword>
<dbReference type="FunFam" id="1.20.1250.20:FF:000302">
    <property type="entry name" value="MFS siderochrome iron transporter MirB"/>
    <property type="match status" value="1"/>
</dbReference>
<dbReference type="GO" id="GO:0005886">
    <property type="term" value="C:plasma membrane"/>
    <property type="evidence" value="ECO:0007669"/>
    <property type="project" value="TreeGrafter"/>
</dbReference>
<keyword evidence="13" id="KW-1185">Reference proteome</keyword>
<evidence type="ECO:0000256" key="5">
    <source>
        <dbReference type="ARBA" id="ARBA00022692"/>
    </source>
</evidence>
<feature type="transmembrane region" description="Helical" evidence="10">
    <location>
        <begin position="153"/>
        <end position="170"/>
    </location>
</feature>
<feature type="transmembrane region" description="Helical" evidence="10">
    <location>
        <begin position="328"/>
        <end position="346"/>
    </location>
</feature>
<comment type="similarity">
    <text evidence="2">Belongs to the major facilitator superfamily.</text>
</comment>
<dbReference type="InterPro" id="IPR020846">
    <property type="entry name" value="MFS_dom"/>
</dbReference>
<proteinExistence type="inferred from homology"/>
<evidence type="ECO:0000256" key="2">
    <source>
        <dbReference type="ARBA" id="ARBA00008335"/>
    </source>
</evidence>
<evidence type="ECO:0000256" key="3">
    <source>
        <dbReference type="ARBA" id="ARBA00022448"/>
    </source>
</evidence>
<name>A0AA38RHT5_9PEZI</name>
<evidence type="ECO:0000256" key="1">
    <source>
        <dbReference type="ARBA" id="ARBA00004141"/>
    </source>
</evidence>
<dbReference type="GO" id="GO:0006826">
    <property type="term" value="P:iron ion transport"/>
    <property type="evidence" value="ECO:0007669"/>
    <property type="project" value="UniProtKB-KW"/>
</dbReference>
<dbReference type="PANTHER" id="PTHR23501">
    <property type="entry name" value="MAJOR FACILITATOR SUPERFAMILY"/>
    <property type="match status" value="1"/>
</dbReference>
<evidence type="ECO:0000256" key="9">
    <source>
        <dbReference type="ARBA" id="ARBA00023136"/>
    </source>
</evidence>
<feature type="transmembrane region" description="Helical" evidence="10">
    <location>
        <begin position="239"/>
        <end position="261"/>
    </location>
</feature>
<dbReference type="GO" id="GO:0010106">
    <property type="term" value="P:cellular response to iron ion starvation"/>
    <property type="evidence" value="ECO:0007669"/>
    <property type="project" value="UniProtKB-ARBA"/>
</dbReference>
<feature type="transmembrane region" description="Helical" evidence="10">
    <location>
        <begin position="432"/>
        <end position="451"/>
    </location>
</feature>
<dbReference type="PANTHER" id="PTHR23501:SF50">
    <property type="entry name" value="MFS SIDEROCHROME IRON TRANSPORTER MIRB (AFU_ORTHOLOGUE AFUA_3G03640)-RELATED"/>
    <property type="match status" value="1"/>
</dbReference>
<evidence type="ECO:0000313" key="12">
    <source>
        <dbReference type="EMBL" id="KAJ9148566.1"/>
    </source>
</evidence>
<organism evidence="12 13">
    <name type="scientific">Pleurostoma richardsiae</name>
    <dbReference type="NCBI Taxonomy" id="41990"/>
    <lineage>
        <taxon>Eukaryota</taxon>
        <taxon>Fungi</taxon>
        <taxon>Dikarya</taxon>
        <taxon>Ascomycota</taxon>
        <taxon>Pezizomycotina</taxon>
        <taxon>Sordariomycetes</taxon>
        <taxon>Sordariomycetidae</taxon>
        <taxon>Calosphaeriales</taxon>
        <taxon>Pleurostomataceae</taxon>
        <taxon>Pleurostoma</taxon>
    </lineage>
</organism>
<gene>
    <name evidence="12" type="ORF">NKR23_g4753</name>
</gene>
<feature type="transmembrane region" description="Helical" evidence="10">
    <location>
        <begin position="366"/>
        <end position="387"/>
    </location>
</feature>
<keyword evidence="8" id="KW-0406">Ion transport</keyword>
<evidence type="ECO:0000256" key="10">
    <source>
        <dbReference type="SAM" id="Phobius"/>
    </source>
</evidence>
<evidence type="ECO:0000256" key="7">
    <source>
        <dbReference type="ARBA" id="ARBA00023004"/>
    </source>
</evidence>
<comment type="subcellular location">
    <subcellularLocation>
        <location evidence="1">Membrane</location>
        <topology evidence="1">Multi-pass membrane protein</topology>
    </subcellularLocation>
</comment>
<keyword evidence="3" id="KW-0813">Transport</keyword>
<feature type="domain" description="Major facilitator superfamily (MFS) profile" evidence="11">
    <location>
        <begin position="88"/>
        <end position="593"/>
    </location>
</feature>
<feature type="transmembrane region" description="Helical" evidence="10">
    <location>
        <begin position="295"/>
        <end position="316"/>
    </location>
</feature>
<evidence type="ECO:0000259" key="11">
    <source>
        <dbReference type="PROSITE" id="PS50850"/>
    </source>
</evidence>
<sequence length="606" mass="65886">MAVLNKVQIILGGKTPSDTRDISSISVPDTSGTIQMVTTNKEVGSGLREDTIASNIEKGATPSRDAQSGVKKIEAVTLAWSKKSLAVTLVLIWLLTLVNGFKSSIVASLTPFVTSNFQSHSLLAVIGIVANAITAAVYIPMAKMLDVWGRAEGFLLMTAFCVLGLILMAASHNLSTYCAAQVFYSVGFSGLAYSWDVLATDVTNLRNRGLAFAFTSSPNLITAFAGSKAAEAFYHNVSWRWGFGCWAIVLPLVALPMYGMLRYNLLKAEKRGIISMEARENHAVSRTVWYCIQELDLPGVILFAGGLTVFLLPFTLATTAPHGWKTGYIIAMIVVGFTTLILFGFYETYIAPAPFLKARFLTDRTVLGACLLDTTYQISYYCYASYFTSFLQVVNNLTVAQAGYVANTFSAVSFVFLFLAGYIIRKTGRFRWILFICVPLYIFALGLMIHFRKPNGYIGYIVMCEIFFSVAGSIFILCVQLAVLAAVDHQYVAAVLALLFVSGTVGGAVGNTVSGVIWTNTFEGALRRFLPASALPDLVTIYESLPAQLSYPVGSPERLGIQRAYGHAQAKMLAAGTAIMVLGFVWVAMMKDLNVKKMSQTKGNVL</sequence>
<accession>A0AA38RHT5</accession>
<dbReference type="InterPro" id="IPR036259">
    <property type="entry name" value="MFS_trans_sf"/>
</dbReference>
<feature type="transmembrane region" description="Helical" evidence="10">
    <location>
        <begin position="399"/>
        <end position="420"/>
    </location>
</feature>
<feature type="transmembrane region" description="Helical" evidence="10">
    <location>
        <begin position="84"/>
        <end position="101"/>
    </location>
</feature>
<comment type="caution">
    <text evidence="12">The sequence shown here is derived from an EMBL/GenBank/DDBJ whole genome shotgun (WGS) entry which is preliminary data.</text>
</comment>
<feature type="transmembrane region" description="Helical" evidence="10">
    <location>
        <begin position="121"/>
        <end position="141"/>
    </location>
</feature>
<dbReference type="EMBL" id="JANBVO010000012">
    <property type="protein sequence ID" value="KAJ9148566.1"/>
    <property type="molecule type" value="Genomic_DNA"/>
</dbReference>
<dbReference type="InterPro" id="IPR011701">
    <property type="entry name" value="MFS"/>
</dbReference>
<dbReference type="GO" id="GO:0022857">
    <property type="term" value="F:transmembrane transporter activity"/>
    <property type="evidence" value="ECO:0007669"/>
    <property type="project" value="InterPro"/>
</dbReference>
<evidence type="ECO:0000256" key="8">
    <source>
        <dbReference type="ARBA" id="ARBA00023065"/>
    </source>
</evidence>
<evidence type="ECO:0000256" key="6">
    <source>
        <dbReference type="ARBA" id="ARBA00022989"/>
    </source>
</evidence>
<dbReference type="SUPFAM" id="SSF103473">
    <property type="entry name" value="MFS general substrate transporter"/>
    <property type="match status" value="2"/>
</dbReference>
<dbReference type="FunFam" id="1.20.1250.20:FF:000284">
    <property type="entry name" value="Siderophore iron transporter mirB"/>
    <property type="match status" value="1"/>
</dbReference>
<dbReference type="Proteomes" id="UP001174694">
    <property type="component" value="Unassembled WGS sequence"/>
</dbReference>
<dbReference type="PROSITE" id="PS50850">
    <property type="entry name" value="MFS"/>
    <property type="match status" value="1"/>
</dbReference>
<dbReference type="AlphaFoldDB" id="A0AA38RHT5"/>
<evidence type="ECO:0000256" key="4">
    <source>
        <dbReference type="ARBA" id="ARBA00022496"/>
    </source>
</evidence>
<dbReference type="Gene3D" id="1.20.1250.20">
    <property type="entry name" value="MFS general substrate transporter like domains"/>
    <property type="match status" value="2"/>
</dbReference>
<keyword evidence="7" id="KW-0408">Iron</keyword>